<dbReference type="GO" id="GO:0009007">
    <property type="term" value="F:site-specific DNA-methyltransferase (adenine-specific) activity"/>
    <property type="evidence" value="ECO:0007669"/>
    <property type="project" value="UniProtKB-EC"/>
</dbReference>
<organism evidence="6 7">
    <name type="scientific">Breznakiella homolactica</name>
    <dbReference type="NCBI Taxonomy" id="2798577"/>
    <lineage>
        <taxon>Bacteria</taxon>
        <taxon>Pseudomonadati</taxon>
        <taxon>Spirochaetota</taxon>
        <taxon>Spirochaetia</taxon>
        <taxon>Spirochaetales</taxon>
        <taxon>Breznakiellaceae</taxon>
        <taxon>Breznakiella</taxon>
    </lineage>
</organism>
<sequence length="370" mass="42039">METPAAENEPYLSRQLITYLGNKRSLLGFIGNGLGIVKKRLNKKKLRLFDVFSGSGIVSRFFKQHAELLIANDLEKYAEIISRCYLSDPSEEELRKLRQYHEVVSFRLKNEPLRTGIISELYAPGDDRSIRPGERVFYTRRNACYIDSARQYIEEIAEPFRPFLTAPLLSEASIHANTAGVFKGFYKDRATGIGRFGGSGGDALSRIKGDISLPFPVFSSFPCEVRVCREDANTLVPSLDEVDVAYFDPPYNQHPYGSNYFMLNLICDYTMPDAVSQVSGIPSGWQRSAFNRKKEAAAALRNLAETVNAKYLLISFNSEGFISRRDLTVILEKLGRVEILETRYNAFRGSRNLSSRDIHVTEYLYLVEKW</sequence>
<evidence type="ECO:0000313" key="6">
    <source>
        <dbReference type="EMBL" id="QQO11356.1"/>
    </source>
</evidence>
<dbReference type="SUPFAM" id="SSF53335">
    <property type="entry name" value="S-adenosyl-L-methionine-dependent methyltransferases"/>
    <property type="match status" value="1"/>
</dbReference>
<dbReference type="InterPro" id="IPR002052">
    <property type="entry name" value="DNA_methylase_N6_adenine_CS"/>
</dbReference>
<protein>
    <recommendedName>
        <fullName evidence="1">site-specific DNA-methyltransferase (adenine-specific)</fullName>
        <ecNumber evidence="1">2.1.1.72</ecNumber>
    </recommendedName>
</protein>
<keyword evidence="3" id="KW-0808">Transferase</keyword>
<keyword evidence="2 6" id="KW-0489">Methyltransferase</keyword>
<dbReference type="InterPro" id="IPR012327">
    <property type="entry name" value="MeTrfase_D12"/>
</dbReference>
<reference evidence="6" key="1">
    <citation type="submission" date="2021-01" db="EMBL/GenBank/DDBJ databases">
        <title>Description of Breznakiella homolactica.</title>
        <authorList>
            <person name="Song Y."/>
            <person name="Brune A."/>
        </authorList>
    </citation>
    <scope>NUCLEOTIDE SEQUENCE</scope>
    <source>
        <strain evidence="6">RmG30</strain>
    </source>
</reference>
<name>A0A7T7XRW6_9SPIR</name>
<dbReference type="EMBL" id="CP067089">
    <property type="protein sequence ID" value="QQO11356.1"/>
    <property type="molecule type" value="Genomic_DNA"/>
</dbReference>
<keyword evidence="7" id="KW-1185">Reference proteome</keyword>
<evidence type="ECO:0000313" key="7">
    <source>
        <dbReference type="Proteomes" id="UP000595917"/>
    </source>
</evidence>
<comment type="catalytic activity">
    <reaction evidence="5">
        <text>a 2'-deoxyadenosine in DNA + S-adenosyl-L-methionine = an N(6)-methyl-2'-deoxyadenosine in DNA + S-adenosyl-L-homocysteine + H(+)</text>
        <dbReference type="Rhea" id="RHEA:15197"/>
        <dbReference type="Rhea" id="RHEA-COMP:12418"/>
        <dbReference type="Rhea" id="RHEA-COMP:12419"/>
        <dbReference type="ChEBI" id="CHEBI:15378"/>
        <dbReference type="ChEBI" id="CHEBI:57856"/>
        <dbReference type="ChEBI" id="CHEBI:59789"/>
        <dbReference type="ChEBI" id="CHEBI:90615"/>
        <dbReference type="ChEBI" id="CHEBI:90616"/>
        <dbReference type="EC" id="2.1.1.72"/>
    </reaction>
</comment>
<dbReference type="AlphaFoldDB" id="A0A7T7XRW6"/>
<dbReference type="KEGG" id="bhc:JFL75_09480"/>
<dbReference type="InterPro" id="IPR029063">
    <property type="entry name" value="SAM-dependent_MTases_sf"/>
</dbReference>
<dbReference type="REBASE" id="482618">
    <property type="entry name" value="M.SbaRmG30ORF9480P"/>
</dbReference>
<gene>
    <name evidence="6" type="ORF">JFL75_09480</name>
</gene>
<evidence type="ECO:0000256" key="4">
    <source>
        <dbReference type="ARBA" id="ARBA00022691"/>
    </source>
</evidence>
<evidence type="ECO:0000256" key="3">
    <source>
        <dbReference type="ARBA" id="ARBA00022679"/>
    </source>
</evidence>
<dbReference type="PROSITE" id="PS00092">
    <property type="entry name" value="N6_MTASE"/>
    <property type="match status" value="1"/>
</dbReference>
<evidence type="ECO:0000256" key="1">
    <source>
        <dbReference type="ARBA" id="ARBA00011900"/>
    </source>
</evidence>
<dbReference type="GO" id="GO:0009307">
    <property type="term" value="P:DNA restriction-modification system"/>
    <property type="evidence" value="ECO:0007669"/>
    <property type="project" value="InterPro"/>
</dbReference>
<dbReference type="RefSeq" id="WP_215628663.1">
    <property type="nucleotide sequence ID" value="NZ_CP067089.2"/>
</dbReference>
<accession>A0A7T7XRW6</accession>
<evidence type="ECO:0000256" key="5">
    <source>
        <dbReference type="ARBA" id="ARBA00047942"/>
    </source>
</evidence>
<dbReference type="GO" id="GO:0003676">
    <property type="term" value="F:nucleic acid binding"/>
    <property type="evidence" value="ECO:0007669"/>
    <property type="project" value="InterPro"/>
</dbReference>
<dbReference type="GO" id="GO:0032259">
    <property type="term" value="P:methylation"/>
    <property type="evidence" value="ECO:0007669"/>
    <property type="project" value="UniProtKB-KW"/>
</dbReference>
<dbReference type="Proteomes" id="UP000595917">
    <property type="component" value="Chromosome"/>
</dbReference>
<dbReference type="Pfam" id="PF02086">
    <property type="entry name" value="MethyltransfD12"/>
    <property type="match status" value="1"/>
</dbReference>
<dbReference type="EC" id="2.1.1.72" evidence="1"/>
<evidence type="ECO:0000256" key="2">
    <source>
        <dbReference type="ARBA" id="ARBA00022603"/>
    </source>
</evidence>
<keyword evidence="4" id="KW-0949">S-adenosyl-L-methionine</keyword>
<proteinExistence type="predicted"/>